<dbReference type="EMBL" id="JAEPRB010000107">
    <property type="protein sequence ID" value="KAG2221496.1"/>
    <property type="molecule type" value="Genomic_DNA"/>
</dbReference>
<dbReference type="Pfam" id="PF07859">
    <property type="entry name" value="Abhydrolase_3"/>
    <property type="match status" value="1"/>
</dbReference>
<dbReference type="Gene3D" id="3.40.50.1820">
    <property type="entry name" value="alpha/beta hydrolase"/>
    <property type="match status" value="1"/>
</dbReference>
<sequence length="322" mass="35808">MMVQPQVILDPVYAAYCEQARSTPKPVNDIAYLQQMRKAGDERIKSLNIRLPQVIEQDLTVNHNDMEIRLTLIRPLRTENDSLSVVMFYHGGGMVFGSRHTHAKLMRDICVRNHVMVVYVDYSLAPEVKCPTIHEECFAALAWVLQNGDAIKADTSNLAVCGDSAGGNISAVIPLMAKERGLGNAIKTQILLYPRTAVPRDHYESFKVFGKGDYGYSAAENIFFVQAYSNGKEKTIIGHPAMATQEQMKGLPSALVFIAEADILRDEGEEYIRSLMRASVPVIAVRVLGAIHAYMTVPVETMAYLQTMGMITTHLKNIFGKK</sequence>
<dbReference type="Proteomes" id="UP000646827">
    <property type="component" value="Unassembled WGS sequence"/>
</dbReference>
<dbReference type="InterPro" id="IPR029058">
    <property type="entry name" value="AB_hydrolase_fold"/>
</dbReference>
<evidence type="ECO:0000259" key="1">
    <source>
        <dbReference type="Pfam" id="PF07859"/>
    </source>
</evidence>
<dbReference type="PANTHER" id="PTHR23024:SF24">
    <property type="entry name" value="ALPHA_BETA HYDROLASE FOLD-3 DOMAIN-CONTAINING PROTEIN"/>
    <property type="match status" value="1"/>
</dbReference>
<name>A0A8H7VFX2_9FUNG</name>
<organism evidence="2 3">
    <name type="scientific">Circinella minor</name>
    <dbReference type="NCBI Taxonomy" id="1195481"/>
    <lineage>
        <taxon>Eukaryota</taxon>
        <taxon>Fungi</taxon>
        <taxon>Fungi incertae sedis</taxon>
        <taxon>Mucoromycota</taxon>
        <taxon>Mucoromycotina</taxon>
        <taxon>Mucoromycetes</taxon>
        <taxon>Mucorales</taxon>
        <taxon>Lichtheimiaceae</taxon>
        <taxon>Circinella</taxon>
    </lineage>
</organism>
<dbReference type="AlphaFoldDB" id="A0A8H7VFX2"/>
<dbReference type="InterPro" id="IPR013094">
    <property type="entry name" value="AB_hydrolase_3"/>
</dbReference>
<feature type="domain" description="Alpha/beta hydrolase fold-3" evidence="1">
    <location>
        <begin position="86"/>
        <end position="295"/>
    </location>
</feature>
<keyword evidence="3" id="KW-1185">Reference proteome</keyword>
<accession>A0A8H7VFX2</accession>
<reference evidence="2 3" key="1">
    <citation type="submission" date="2020-12" db="EMBL/GenBank/DDBJ databases">
        <title>Metabolic potential, ecology and presence of endohyphal bacteria is reflected in genomic diversity of Mucoromycotina.</title>
        <authorList>
            <person name="Muszewska A."/>
            <person name="Okrasinska A."/>
            <person name="Steczkiewicz K."/>
            <person name="Drgas O."/>
            <person name="Orlowska M."/>
            <person name="Perlinska-Lenart U."/>
            <person name="Aleksandrzak-Piekarczyk T."/>
            <person name="Szatraj K."/>
            <person name="Zielenkiewicz U."/>
            <person name="Pilsyk S."/>
            <person name="Malc E."/>
            <person name="Mieczkowski P."/>
            <person name="Kruszewska J.S."/>
            <person name="Biernat P."/>
            <person name="Pawlowska J."/>
        </authorList>
    </citation>
    <scope>NUCLEOTIDE SEQUENCE [LARGE SCALE GENOMIC DNA]</scope>
    <source>
        <strain evidence="2 3">CBS 142.35</strain>
    </source>
</reference>
<comment type="caution">
    <text evidence="2">The sequence shown here is derived from an EMBL/GenBank/DDBJ whole genome shotgun (WGS) entry which is preliminary data.</text>
</comment>
<proteinExistence type="predicted"/>
<evidence type="ECO:0000313" key="3">
    <source>
        <dbReference type="Proteomes" id="UP000646827"/>
    </source>
</evidence>
<protein>
    <recommendedName>
        <fullName evidence="1">Alpha/beta hydrolase fold-3 domain-containing protein</fullName>
    </recommendedName>
</protein>
<gene>
    <name evidence="2" type="ORF">INT45_008821</name>
</gene>
<dbReference type="PANTHER" id="PTHR23024">
    <property type="entry name" value="ARYLACETAMIDE DEACETYLASE"/>
    <property type="match status" value="1"/>
</dbReference>
<evidence type="ECO:0000313" key="2">
    <source>
        <dbReference type="EMBL" id="KAG2221496.1"/>
    </source>
</evidence>
<dbReference type="OrthoDB" id="408631at2759"/>
<dbReference type="GO" id="GO:0016787">
    <property type="term" value="F:hydrolase activity"/>
    <property type="evidence" value="ECO:0007669"/>
    <property type="project" value="InterPro"/>
</dbReference>
<dbReference type="InterPro" id="IPR050466">
    <property type="entry name" value="Carboxylest/Gibb_receptor"/>
</dbReference>
<dbReference type="SUPFAM" id="SSF53474">
    <property type="entry name" value="alpha/beta-Hydrolases"/>
    <property type="match status" value="1"/>
</dbReference>